<sequence>MNCSHWIFRAPCSSNTSRASVLLFALLGFASTLTDIRAGEFPPLSTPLPEAVGAVDRYFTQAITDHESLLGVNQVVAHEQVISEQIISERVISDHVLSEHTIETTSGLRTVEPMGWSILPDGLLYKSYLAGPHEPRIGMVIFSDTEEGVYWDATLGGRVGLLRYGSLGSSDPNGWQWDLEGAVMVRLDVMSSEDVDSMDFRFGTLITRADGPWSAKMGYFHISSHVGDEYLERYPLFERVNYVTESLVFGLSYQASDPLRLYGEFAYGVKASGGAKPVQIQTGAEYVPAPLSPQRGGPFAAVNLDIRQVVDFSPTMNLQAGWQWQGPESKRRLRFGLQYLNGYTTQFQFYDQREEQIGGGLWFDY</sequence>
<protein>
    <recommendedName>
        <fullName evidence="3">DUF1207 domain-containing protein</fullName>
    </recommendedName>
</protein>
<name>A0A5C6CQE8_9BACT</name>
<accession>A0A5C6CQE8</accession>
<comment type="caution">
    <text evidence="1">The sequence shown here is derived from an EMBL/GenBank/DDBJ whole genome shotgun (WGS) entry which is preliminary data.</text>
</comment>
<evidence type="ECO:0008006" key="3">
    <source>
        <dbReference type="Google" id="ProtNLM"/>
    </source>
</evidence>
<keyword evidence="2" id="KW-1185">Reference proteome</keyword>
<dbReference type="Proteomes" id="UP000316304">
    <property type="component" value="Unassembled WGS sequence"/>
</dbReference>
<reference evidence="1 2" key="1">
    <citation type="submission" date="2019-02" db="EMBL/GenBank/DDBJ databases">
        <title>Deep-cultivation of Planctomycetes and their phenomic and genomic characterization uncovers novel biology.</title>
        <authorList>
            <person name="Wiegand S."/>
            <person name="Jogler M."/>
            <person name="Boedeker C."/>
            <person name="Pinto D."/>
            <person name="Vollmers J."/>
            <person name="Rivas-Marin E."/>
            <person name="Kohn T."/>
            <person name="Peeters S.H."/>
            <person name="Heuer A."/>
            <person name="Rast P."/>
            <person name="Oberbeckmann S."/>
            <person name="Bunk B."/>
            <person name="Jeske O."/>
            <person name="Meyerdierks A."/>
            <person name="Storesund J.E."/>
            <person name="Kallscheuer N."/>
            <person name="Luecker S."/>
            <person name="Lage O.M."/>
            <person name="Pohl T."/>
            <person name="Merkel B.J."/>
            <person name="Hornburger P."/>
            <person name="Mueller R.-W."/>
            <person name="Bruemmer F."/>
            <person name="Labrenz M."/>
            <person name="Spormann A.M."/>
            <person name="Op Den Camp H."/>
            <person name="Overmann J."/>
            <person name="Amann R."/>
            <person name="Jetten M.S.M."/>
            <person name="Mascher T."/>
            <person name="Medema M.H."/>
            <person name="Devos D.P."/>
            <person name="Kaster A.-K."/>
            <person name="Ovreas L."/>
            <person name="Rohde M."/>
            <person name="Galperin M.Y."/>
            <person name="Jogler C."/>
        </authorList>
    </citation>
    <scope>NUCLEOTIDE SEQUENCE [LARGE SCALE GENOMIC DNA]</scope>
    <source>
        <strain evidence="1 2">Pla52o</strain>
    </source>
</reference>
<dbReference type="AlphaFoldDB" id="A0A5C6CQE8"/>
<dbReference type="InterPro" id="IPR009599">
    <property type="entry name" value="DUF1207"/>
</dbReference>
<proteinExistence type="predicted"/>
<dbReference type="OrthoDB" id="238106at2"/>
<organism evidence="1 2">
    <name type="scientific">Novipirellula galeiformis</name>
    <dbReference type="NCBI Taxonomy" id="2528004"/>
    <lineage>
        <taxon>Bacteria</taxon>
        <taxon>Pseudomonadati</taxon>
        <taxon>Planctomycetota</taxon>
        <taxon>Planctomycetia</taxon>
        <taxon>Pirellulales</taxon>
        <taxon>Pirellulaceae</taxon>
        <taxon>Novipirellula</taxon>
    </lineage>
</organism>
<dbReference type="Pfam" id="PF06727">
    <property type="entry name" value="DUF1207"/>
    <property type="match status" value="1"/>
</dbReference>
<evidence type="ECO:0000313" key="2">
    <source>
        <dbReference type="Proteomes" id="UP000316304"/>
    </source>
</evidence>
<evidence type="ECO:0000313" key="1">
    <source>
        <dbReference type="EMBL" id="TWU25039.1"/>
    </source>
</evidence>
<dbReference type="EMBL" id="SJPT01000002">
    <property type="protein sequence ID" value="TWU25039.1"/>
    <property type="molecule type" value="Genomic_DNA"/>
</dbReference>
<gene>
    <name evidence="1" type="ORF">Pla52o_13360</name>
</gene>